<reference evidence="1" key="3">
    <citation type="submission" date="2025-09" db="UniProtKB">
        <authorList>
            <consortium name="Ensembl"/>
        </authorList>
    </citation>
    <scope>IDENTIFICATION</scope>
    <source>
        <strain evidence="1">Hereford</strain>
    </source>
</reference>
<organism evidence="1 2">
    <name type="scientific">Bos taurus</name>
    <name type="common">Bovine</name>
    <dbReference type="NCBI Taxonomy" id="9913"/>
    <lineage>
        <taxon>Eukaryota</taxon>
        <taxon>Metazoa</taxon>
        <taxon>Chordata</taxon>
        <taxon>Craniata</taxon>
        <taxon>Vertebrata</taxon>
        <taxon>Euteleostomi</taxon>
        <taxon>Mammalia</taxon>
        <taxon>Eutheria</taxon>
        <taxon>Laurasiatheria</taxon>
        <taxon>Artiodactyla</taxon>
        <taxon>Ruminantia</taxon>
        <taxon>Pecora</taxon>
        <taxon>Bovidae</taxon>
        <taxon>Bovinae</taxon>
        <taxon>Bos</taxon>
    </lineage>
</organism>
<dbReference type="AlphaFoldDB" id="A0A3Q1MZS6"/>
<dbReference type="Bgee" id="ENSBTAG00000051024">
    <property type="expression patterns" value="Expressed in saliva-secreting gland and 37 other cell types or tissues"/>
</dbReference>
<evidence type="ECO:0000313" key="1">
    <source>
        <dbReference type="Ensembl" id="ENSBTAP00000061751.1"/>
    </source>
</evidence>
<dbReference type="InParanoid" id="A0A3Q1MZS6"/>
<dbReference type="Ensembl" id="ENSBTAT00000076506.1">
    <property type="protein sequence ID" value="ENSBTAP00000061751.1"/>
    <property type="gene ID" value="ENSBTAG00000051024.1"/>
</dbReference>
<protein>
    <submittedName>
        <fullName evidence="1">Uncharacterized protein</fullName>
    </submittedName>
</protein>
<dbReference type="GeneTree" id="ENSGT00960000190178"/>
<accession>A0A3Q1MZS6</accession>
<sequence length="105" mass="11498">MCSLLLVHIAPPLARLHLLSSSSLTKQHQARPPECISRFPPLSPKLQPRLPDFPSTPCQPCAEGFQPLVPAFLPILPLQVNATPATCPLTFSTRVLLPVYTSYSK</sequence>
<reference evidence="1" key="2">
    <citation type="submission" date="2025-08" db="UniProtKB">
        <authorList>
            <consortium name="Ensembl"/>
        </authorList>
    </citation>
    <scope>IDENTIFICATION</scope>
    <source>
        <strain evidence="1">Hereford</strain>
    </source>
</reference>
<dbReference type="Proteomes" id="UP000009136">
    <property type="component" value="Chromosome X"/>
</dbReference>
<proteinExistence type="predicted"/>
<keyword evidence="2" id="KW-1185">Reference proteome</keyword>
<dbReference type="VEuPathDB" id="HostDB:ENSBTAG00000051024"/>
<name>A0A3Q1MZS6_BOVIN</name>
<reference evidence="1" key="1">
    <citation type="submission" date="2018-03" db="EMBL/GenBank/DDBJ databases">
        <title>ARS-UCD1.2.</title>
        <authorList>
            <person name="Rosen B.D."/>
            <person name="Bickhart D.M."/>
            <person name="Koren S."/>
            <person name="Schnabel R.D."/>
            <person name="Hall R."/>
            <person name="Zimin A."/>
            <person name="Dreischer C."/>
            <person name="Schultheiss S."/>
            <person name="Schroeder S.G."/>
            <person name="Elsik C.G."/>
            <person name="Couldrey C."/>
            <person name="Liu G.E."/>
            <person name="Van Tassell C.P."/>
            <person name="Phillippy A.M."/>
            <person name="Smith T.P.L."/>
            <person name="Medrano J.F."/>
        </authorList>
    </citation>
    <scope>NUCLEOTIDE SEQUENCE [LARGE SCALE GENOMIC DNA]</scope>
    <source>
        <strain evidence="1">Hereford</strain>
    </source>
</reference>
<dbReference type="OMA" id="PCAEGFQ"/>
<evidence type="ECO:0000313" key="2">
    <source>
        <dbReference type="Proteomes" id="UP000009136"/>
    </source>
</evidence>